<geneLocation type="plasmid" evidence="2 3">
    <name>pJCM12272</name>
</geneLocation>
<dbReference type="AlphaFoldDB" id="A0A6N4V350"/>
<keyword evidence="2" id="KW-0614">Plasmid</keyword>
<dbReference type="Proteomes" id="UP000466906">
    <property type="component" value="Plasmid pJCM12272"/>
</dbReference>
<dbReference type="KEGG" id="malv:MALV_56580"/>
<organism evidence="2 3">
    <name type="scientific">Mycolicibacterium alvei</name>
    <dbReference type="NCBI Taxonomy" id="67081"/>
    <lineage>
        <taxon>Bacteria</taxon>
        <taxon>Bacillati</taxon>
        <taxon>Actinomycetota</taxon>
        <taxon>Actinomycetes</taxon>
        <taxon>Mycobacteriales</taxon>
        <taxon>Mycobacteriaceae</taxon>
        <taxon>Mycolicibacterium</taxon>
    </lineage>
</organism>
<reference evidence="2 3" key="1">
    <citation type="journal article" date="2019" name="Emerg. Microbes Infect.">
        <title>Comprehensive subspecies identification of 175 nontuberculous mycobacteria species based on 7547 genomic profiles.</title>
        <authorList>
            <person name="Matsumoto Y."/>
            <person name="Kinjo T."/>
            <person name="Motooka D."/>
            <person name="Nabeya D."/>
            <person name="Jung N."/>
            <person name="Uechi K."/>
            <person name="Horii T."/>
            <person name="Iida T."/>
            <person name="Fujita J."/>
            <person name="Nakamura S."/>
        </authorList>
    </citation>
    <scope>NUCLEOTIDE SEQUENCE [LARGE SCALE GENOMIC DNA]</scope>
    <source>
        <strain evidence="2 3">JCM 12272</strain>
        <plasmid evidence="2">pJCM12272</plasmid>
    </source>
</reference>
<sequence>MTNACEMFALNPDTLPRNAPFAFTVASGPDGSNPTATTNPTIGEPMTAPLIVGDQVRHADRREDGIIVQRVAAWTPNELTTYAPDAGMVQVNWDGERQPHWEYYAELIRA</sequence>
<name>A0A6N4V350_9MYCO</name>
<accession>A0A6N4V350</accession>
<evidence type="ECO:0000313" key="2">
    <source>
        <dbReference type="EMBL" id="BBX30533.1"/>
    </source>
</evidence>
<protein>
    <submittedName>
        <fullName evidence="2">Uncharacterized protein</fullName>
    </submittedName>
</protein>
<proteinExistence type="predicted"/>
<keyword evidence="3" id="KW-1185">Reference proteome</keyword>
<feature type="region of interest" description="Disordered" evidence="1">
    <location>
        <begin position="24"/>
        <end position="46"/>
    </location>
</feature>
<dbReference type="EMBL" id="AP022566">
    <property type="protein sequence ID" value="BBX30533.1"/>
    <property type="molecule type" value="Genomic_DNA"/>
</dbReference>
<gene>
    <name evidence="2" type="ORF">MALV_56580</name>
</gene>
<evidence type="ECO:0000313" key="3">
    <source>
        <dbReference type="Proteomes" id="UP000466906"/>
    </source>
</evidence>
<evidence type="ECO:0000256" key="1">
    <source>
        <dbReference type="SAM" id="MobiDB-lite"/>
    </source>
</evidence>
<feature type="compositionally biased region" description="Polar residues" evidence="1">
    <location>
        <begin position="30"/>
        <end position="41"/>
    </location>
</feature>